<name>A0AAW2VXL8_9LAMI</name>
<protein>
    <recommendedName>
        <fullName evidence="2">Endonuclease/exonuclease/phosphatase domain-containing protein</fullName>
    </recommendedName>
</protein>
<proteinExistence type="predicted"/>
<organism evidence="1">
    <name type="scientific">Sesamum latifolium</name>
    <dbReference type="NCBI Taxonomy" id="2727402"/>
    <lineage>
        <taxon>Eukaryota</taxon>
        <taxon>Viridiplantae</taxon>
        <taxon>Streptophyta</taxon>
        <taxon>Embryophyta</taxon>
        <taxon>Tracheophyta</taxon>
        <taxon>Spermatophyta</taxon>
        <taxon>Magnoliopsida</taxon>
        <taxon>eudicotyledons</taxon>
        <taxon>Gunneridae</taxon>
        <taxon>Pentapetalae</taxon>
        <taxon>asterids</taxon>
        <taxon>lamiids</taxon>
        <taxon>Lamiales</taxon>
        <taxon>Pedaliaceae</taxon>
        <taxon>Sesamum</taxon>
    </lineage>
</organism>
<reference evidence="1" key="2">
    <citation type="journal article" date="2024" name="Plant">
        <title>Genomic evolution and insights into agronomic trait innovations of Sesamum species.</title>
        <authorList>
            <person name="Miao H."/>
            <person name="Wang L."/>
            <person name="Qu L."/>
            <person name="Liu H."/>
            <person name="Sun Y."/>
            <person name="Le M."/>
            <person name="Wang Q."/>
            <person name="Wei S."/>
            <person name="Zheng Y."/>
            <person name="Lin W."/>
            <person name="Duan Y."/>
            <person name="Cao H."/>
            <person name="Xiong S."/>
            <person name="Wang X."/>
            <person name="Wei L."/>
            <person name="Li C."/>
            <person name="Ma Q."/>
            <person name="Ju M."/>
            <person name="Zhao R."/>
            <person name="Li G."/>
            <person name="Mu C."/>
            <person name="Tian Q."/>
            <person name="Mei H."/>
            <person name="Zhang T."/>
            <person name="Gao T."/>
            <person name="Zhang H."/>
        </authorList>
    </citation>
    <scope>NUCLEOTIDE SEQUENCE</scope>
    <source>
        <strain evidence="1">KEN1</strain>
    </source>
</reference>
<evidence type="ECO:0008006" key="2">
    <source>
        <dbReference type="Google" id="ProtNLM"/>
    </source>
</evidence>
<gene>
    <name evidence="1" type="ORF">Slati_2699900</name>
</gene>
<dbReference type="SUPFAM" id="SSF56219">
    <property type="entry name" value="DNase I-like"/>
    <property type="match status" value="2"/>
</dbReference>
<dbReference type="PANTHER" id="PTHR33710">
    <property type="entry name" value="BNAC02G09200D PROTEIN"/>
    <property type="match status" value="1"/>
</dbReference>
<reference evidence="1" key="1">
    <citation type="submission" date="2020-06" db="EMBL/GenBank/DDBJ databases">
        <authorList>
            <person name="Li T."/>
            <person name="Hu X."/>
            <person name="Zhang T."/>
            <person name="Song X."/>
            <person name="Zhang H."/>
            <person name="Dai N."/>
            <person name="Sheng W."/>
            <person name="Hou X."/>
            <person name="Wei L."/>
        </authorList>
    </citation>
    <scope>NUCLEOTIDE SEQUENCE</scope>
    <source>
        <strain evidence="1">KEN1</strain>
        <tissue evidence="1">Leaf</tissue>
    </source>
</reference>
<dbReference type="EMBL" id="JACGWN010000009">
    <property type="protein sequence ID" value="KAL0433656.1"/>
    <property type="molecule type" value="Genomic_DNA"/>
</dbReference>
<dbReference type="Gene3D" id="3.60.10.10">
    <property type="entry name" value="Endonuclease/exonuclease/phosphatase"/>
    <property type="match status" value="1"/>
</dbReference>
<comment type="caution">
    <text evidence="1">The sequence shown here is derived from an EMBL/GenBank/DDBJ whole genome shotgun (WGS) entry which is preliminary data.</text>
</comment>
<dbReference type="AlphaFoldDB" id="A0AAW2VXL8"/>
<dbReference type="InterPro" id="IPR036691">
    <property type="entry name" value="Endo/exonu/phosph_ase_sf"/>
</dbReference>
<evidence type="ECO:0000313" key="1">
    <source>
        <dbReference type="EMBL" id="KAL0433656.1"/>
    </source>
</evidence>
<dbReference type="PANTHER" id="PTHR33710:SF83">
    <property type="entry name" value="ENDONUCLEASE_EXONUCLEASE_PHOSPHATASE DOMAIN-CONTAINING PROTEIN"/>
    <property type="match status" value="1"/>
</dbReference>
<sequence>MSLLVWNCQGLGNPWIVKGLGDLLRDHKPTLVFLVETKCYVSQVESNGRDLVVFMESWMSGREMKLGEKEGGPMRAEWQIRNFRNCLSECELHDLSFQGLIFTWCNNQQEPNTVRERFDRVFSNMDWSQLFPDSRVQHVQSPYSDHSLLMVELRANATREVLTGHMQFCIEASWLQEVDYEAMVTRAWNSPVCSHSNNSTSGKDLGC</sequence>
<accession>A0AAW2VXL8</accession>